<dbReference type="PROSITE" id="PS50287">
    <property type="entry name" value="SRCR_2"/>
    <property type="match status" value="1"/>
</dbReference>
<dbReference type="Gene3D" id="3.10.250.10">
    <property type="entry name" value="SRCR-like domain"/>
    <property type="match status" value="1"/>
</dbReference>
<evidence type="ECO:0000256" key="2">
    <source>
        <dbReference type="ARBA" id="ARBA00022737"/>
    </source>
</evidence>
<proteinExistence type="predicted"/>
<dbReference type="Proteomes" id="UP000005408">
    <property type="component" value="Unassembled WGS sequence"/>
</dbReference>
<dbReference type="EnsemblMetazoa" id="G15887.1">
    <property type="protein sequence ID" value="G15887.1:cds"/>
    <property type="gene ID" value="G15887"/>
</dbReference>
<dbReference type="GO" id="GO:0016020">
    <property type="term" value="C:membrane"/>
    <property type="evidence" value="ECO:0007669"/>
    <property type="project" value="InterPro"/>
</dbReference>
<evidence type="ECO:0000256" key="6">
    <source>
        <dbReference type="SAM" id="Coils"/>
    </source>
</evidence>
<keyword evidence="2" id="KW-0677">Repeat</keyword>
<keyword evidence="1 7" id="KW-0732">Signal</keyword>
<evidence type="ECO:0000259" key="8">
    <source>
        <dbReference type="PROSITE" id="PS50287"/>
    </source>
</evidence>
<comment type="caution">
    <text evidence="5">Lacks conserved residue(s) required for the propagation of feature annotation.</text>
</comment>
<dbReference type="InterPro" id="IPR001190">
    <property type="entry name" value="SRCR"/>
</dbReference>
<organism evidence="9 10">
    <name type="scientific">Magallana gigas</name>
    <name type="common">Pacific oyster</name>
    <name type="synonym">Crassostrea gigas</name>
    <dbReference type="NCBI Taxonomy" id="29159"/>
    <lineage>
        <taxon>Eukaryota</taxon>
        <taxon>Metazoa</taxon>
        <taxon>Spiralia</taxon>
        <taxon>Lophotrochozoa</taxon>
        <taxon>Mollusca</taxon>
        <taxon>Bivalvia</taxon>
        <taxon>Autobranchia</taxon>
        <taxon>Pteriomorphia</taxon>
        <taxon>Ostreida</taxon>
        <taxon>Ostreoidea</taxon>
        <taxon>Ostreidae</taxon>
        <taxon>Magallana</taxon>
    </lineage>
</organism>
<evidence type="ECO:0000313" key="10">
    <source>
        <dbReference type="Proteomes" id="UP000005408"/>
    </source>
</evidence>
<keyword evidence="6" id="KW-0175">Coiled coil</keyword>
<dbReference type="PANTHER" id="PTHR19331">
    <property type="entry name" value="SCAVENGER RECEPTOR DOMAIN-CONTAINING"/>
    <property type="match status" value="1"/>
</dbReference>
<dbReference type="PROSITE" id="PS00420">
    <property type="entry name" value="SRCR_1"/>
    <property type="match status" value="1"/>
</dbReference>
<dbReference type="AlphaFoldDB" id="A0A8W8IUA6"/>
<feature type="chain" id="PRO_5036476523" description="SRCR domain-containing protein" evidence="7">
    <location>
        <begin position="23"/>
        <end position="780"/>
    </location>
</feature>
<dbReference type="SMART" id="SM00202">
    <property type="entry name" value="SR"/>
    <property type="match status" value="1"/>
</dbReference>
<dbReference type="Pfam" id="PF00530">
    <property type="entry name" value="SRCR"/>
    <property type="match status" value="1"/>
</dbReference>
<dbReference type="InterPro" id="IPR036772">
    <property type="entry name" value="SRCR-like_dom_sf"/>
</dbReference>
<sequence length="780" mass="89049">MAKLNWIPFILFILVAIKCGVAQIIFDDQESFTEPTNYVDQKVKNLLLSKFASIDYEMGRTLNDMKKQITSDLESKLMLNVNNRISKMEDEIRIMKEKCLLKENSEQELITNITDTLDSKINFSLKEMGLSNIVSYNSLEEKMSKLTKNLKIKLDRLGPKVAELENNVSILHSEFEDKLNTSLEIFHMITNKSEHVLQESYAFAVNNSVRMKHQLETYLNEKLLSSLTNITNLIQITNDRLDFESFNNSVTMSLFEQKMRDLQTEEKELITNITETFDSKINAKFLETSLTMNKSFGLVDEKMSSLAESTKVKIDRSESKIAEIGQNVSILQSNFQEEFNNSLTSIRMEVITKEEKLQKSVSMAVNSSIRMIQQLDTYFNNQLSLYVKNFTDMIHITNIRVELESYNQNSTMLSLEQKINQLQKDKDNIEDELMTTKTNLSVLKRQGIVERQALQYQLNENHKELSTWMNGTRKEQENMFDVFANNLSDVVALGLQQMSHANDSFYHKTSVIQKRFHSIIQNVSNTSAKVKQLELNTVLGIRNLGTETNKTAEQVLKFEVDLISCKRQMEELEKYQNVLEVQNNITFEQMGSIEGNMSIWNKQLQTAINLNNDVKAEKNRTFLEFNRVMVNISNIRNTIRGFETYHANQNSRLGSIERRQTNISSTLSNLRNSMNYVGMGLIRLKNGGSTYGRVELYYNGAWGTVCDDSWDSNDAYVACRMLGLSGGTPKSSAYYGQGSGSIWLDDLQCSGSESSLFACNRPAVGSHNCGHGEDAGVICS</sequence>
<evidence type="ECO:0000256" key="5">
    <source>
        <dbReference type="PROSITE-ProRule" id="PRU00196"/>
    </source>
</evidence>
<dbReference type="OrthoDB" id="536948at2759"/>
<feature type="signal peptide" evidence="7">
    <location>
        <begin position="1"/>
        <end position="22"/>
    </location>
</feature>
<feature type="coiled-coil region" evidence="6">
    <location>
        <begin position="412"/>
        <end position="446"/>
    </location>
</feature>
<protein>
    <recommendedName>
        <fullName evidence="8">SRCR domain-containing protein</fullName>
    </recommendedName>
</protein>
<evidence type="ECO:0000256" key="1">
    <source>
        <dbReference type="ARBA" id="ARBA00022729"/>
    </source>
</evidence>
<keyword evidence="3 5" id="KW-1015">Disulfide bond</keyword>
<dbReference type="FunFam" id="3.10.250.10:FF:000006">
    <property type="entry name" value="neurotrypsin isoform X2"/>
    <property type="match status" value="1"/>
</dbReference>
<dbReference type="SUPFAM" id="SSF56487">
    <property type="entry name" value="SRCR-like"/>
    <property type="match status" value="1"/>
</dbReference>
<keyword evidence="10" id="KW-1185">Reference proteome</keyword>
<evidence type="ECO:0000256" key="4">
    <source>
        <dbReference type="ARBA" id="ARBA00023180"/>
    </source>
</evidence>
<dbReference type="PRINTS" id="PR00258">
    <property type="entry name" value="SPERACTRCPTR"/>
</dbReference>
<evidence type="ECO:0000256" key="7">
    <source>
        <dbReference type="SAM" id="SignalP"/>
    </source>
</evidence>
<keyword evidence="4" id="KW-0325">Glycoprotein</keyword>
<evidence type="ECO:0000313" key="9">
    <source>
        <dbReference type="EnsemblMetazoa" id="G15887.1:cds"/>
    </source>
</evidence>
<accession>A0A8W8IUA6</accession>
<evidence type="ECO:0000256" key="3">
    <source>
        <dbReference type="ARBA" id="ARBA00023157"/>
    </source>
</evidence>
<reference evidence="9" key="1">
    <citation type="submission" date="2022-08" db="UniProtKB">
        <authorList>
            <consortium name="EnsemblMetazoa"/>
        </authorList>
    </citation>
    <scope>IDENTIFICATION</scope>
    <source>
        <strain evidence="9">05x7-T-G4-1.051#20</strain>
    </source>
</reference>
<feature type="disulfide bond" evidence="5">
    <location>
        <begin position="749"/>
        <end position="759"/>
    </location>
</feature>
<name>A0A8W8IUA6_MAGGI</name>
<feature type="domain" description="SRCR" evidence="8">
    <location>
        <begin position="682"/>
        <end position="780"/>
    </location>
</feature>